<dbReference type="InterPro" id="IPR015315">
    <property type="entry name" value="DUF1963"/>
</dbReference>
<proteinExistence type="predicted"/>
<name>A0ABU7SN15_9ACTN</name>
<evidence type="ECO:0000313" key="2">
    <source>
        <dbReference type="Proteomes" id="UP001339911"/>
    </source>
</evidence>
<dbReference type="Gene3D" id="2.30.320.10">
    <property type="entry name" value="YwqG-like"/>
    <property type="match status" value="1"/>
</dbReference>
<protein>
    <submittedName>
        <fullName evidence="1">DUF1963 domain-containing protein</fullName>
    </submittedName>
</protein>
<organism evidence="1 2">
    <name type="scientific">Plantactinospora veratri</name>
    <dbReference type="NCBI Taxonomy" id="1436122"/>
    <lineage>
        <taxon>Bacteria</taxon>
        <taxon>Bacillati</taxon>
        <taxon>Actinomycetota</taxon>
        <taxon>Actinomycetes</taxon>
        <taxon>Micromonosporales</taxon>
        <taxon>Micromonosporaceae</taxon>
        <taxon>Plantactinospora</taxon>
    </lineage>
</organism>
<evidence type="ECO:0000313" key="1">
    <source>
        <dbReference type="EMBL" id="MEE6311347.1"/>
    </source>
</evidence>
<sequence>MDYSRAVAALRAALADSPRAPAAPELVEQILGLLRPSVGLAVPARSRNGGTPGPVAGWYGGLPGLPDGAPWPYHQGRPMTLLARLDCAALAPLLGPEWTLPRDGALLFFVDEWQHADFGADPGDDGCAVLHVPVGSPDRAAPPEVVLIPALPLVAAPVLAAPDYAEPELAPVFSTDPVRVMSLVTEIRDRLPTVRHRLLGWPDDPVVELPGHRPLLTLEAEEGTAWGELVGVSFWIDGPDLAAGRLSRVRRVLDVA</sequence>
<keyword evidence="2" id="KW-1185">Reference proteome</keyword>
<dbReference type="InterPro" id="IPR035948">
    <property type="entry name" value="YwqG-like_sf"/>
</dbReference>
<dbReference type="RefSeq" id="WP_331211338.1">
    <property type="nucleotide sequence ID" value="NZ_JAZGQL010000033.1"/>
</dbReference>
<dbReference type="EMBL" id="JAZGQL010000033">
    <property type="protein sequence ID" value="MEE6311347.1"/>
    <property type="molecule type" value="Genomic_DNA"/>
</dbReference>
<dbReference type="Proteomes" id="UP001339911">
    <property type="component" value="Unassembled WGS sequence"/>
</dbReference>
<dbReference type="Pfam" id="PF09234">
    <property type="entry name" value="DUF1963"/>
    <property type="match status" value="1"/>
</dbReference>
<gene>
    <name evidence="1" type="ORF">V1634_31410</name>
</gene>
<comment type="caution">
    <text evidence="1">The sequence shown here is derived from an EMBL/GenBank/DDBJ whole genome shotgun (WGS) entry which is preliminary data.</text>
</comment>
<accession>A0ABU7SN15</accession>
<dbReference type="SUPFAM" id="SSF103032">
    <property type="entry name" value="Hypothetical protein YwqG"/>
    <property type="match status" value="1"/>
</dbReference>
<reference evidence="1 2" key="1">
    <citation type="submission" date="2024-01" db="EMBL/GenBank/DDBJ databases">
        <title>Genome insights into Plantactinospora veratri sp. nov.</title>
        <authorList>
            <person name="Wang L."/>
        </authorList>
    </citation>
    <scope>NUCLEOTIDE SEQUENCE [LARGE SCALE GENOMIC DNA]</scope>
    <source>
        <strain evidence="1 2">NEAU-FHS4</strain>
    </source>
</reference>